<keyword evidence="2" id="KW-1185">Reference proteome</keyword>
<evidence type="ECO:0000313" key="1">
    <source>
        <dbReference type="EMBL" id="RAH48412.1"/>
    </source>
</evidence>
<reference evidence="1" key="1">
    <citation type="submission" date="2018-02" db="EMBL/GenBank/DDBJ databases">
        <title>The genomes of Aspergillus section Nigri reveals drivers in fungal speciation.</title>
        <authorList>
            <consortium name="DOE Joint Genome Institute"/>
            <person name="Vesth T.C."/>
            <person name="Nybo J."/>
            <person name="Theobald S."/>
            <person name="Brandl J."/>
            <person name="Frisvad J.C."/>
            <person name="Nielsen K.F."/>
            <person name="Lyhne E.K."/>
            <person name="Kogle M.E."/>
            <person name="Kuo A."/>
            <person name="Riley R."/>
            <person name="Clum A."/>
            <person name="Nolan M."/>
            <person name="Lipzen A."/>
            <person name="Salamov A."/>
            <person name="Henrissat B."/>
            <person name="Wiebenga A."/>
            <person name="De vries R.P."/>
            <person name="Grigoriev I.V."/>
            <person name="Mortensen U.H."/>
            <person name="Andersen M.R."/>
            <person name="Baker S.E."/>
        </authorList>
    </citation>
    <scope>NUCLEOTIDE SEQUENCE</scope>
    <source>
        <strain evidence="1">CBS 621.78</strain>
    </source>
</reference>
<dbReference type="EMBL" id="KZ825324">
    <property type="protein sequence ID" value="RAH48412.1"/>
    <property type="molecule type" value="Genomic_DNA"/>
</dbReference>
<sequence length="140" mass="15721">MIGRLYSVTFSSFKRLVSYTSSMGSSSLLSVGLNFMGFIHPSFLLVRTFADIVSESRDLDWIGCWHGFVVMMVSWVFWVIAGVGVSKTVAGLLGLTPHLHFCPSQNFTFLCAGVLSSGYWIYCTHYHFVPYKAPEYILLL</sequence>
<organism evidence="1 2">
    <name type="scientific">Aspergillus brunneoviolaceus CBS 621.78</name>
    <dbReference type="NCBI Taxonomy" id="1450534"/>
    <lineage>
        <taxon>Eukaryota</taxon>
        <taxon>Fungi</taxon>
        <taxon>Dikarya</taxon>
        <taxon>Ascomycota</taxon>
        <taxon>Pezizomycotina</taxon>
        <taxon>Eurotiomycetes</taxon>
        <taxon>Eurotiomycetidae</taxon>
        <taxon>Eurotiales</taxon>
        <taxon>Aspergillaceae</taxon>
        <taxon>Aspergillus</taxon>
        <taxon>Aspergillus subgen. Circumdati</taxon>
    </lineage>
</organism>
<protein>
    <submittedName>
        <fullName evidence="1">Uncharacterized protein</fullName>
    </submittedName>
</protein>
<evidence type="ECO:0000313" key="2">
    <source>
        <dbReference type="Proteomes" id="UP000249057"/>
    </source>
</evidence>
<gene>
    <name evidence="1" type="ORF">BO95DRAFT_57979</name>
</gene>
<accession>A0ACD1GGW1</accession>
<dbReference type="Proteomes" id="UP000249057">
    <property type="component" value="Unassembled WGS sequence"/>
</dbReference>
<proteinExistence type="predicted"/>
<name>A0ACD1GGW1_9EURO</name>